<dbReference type="InterPro" id="IPR003410">
    <property type="entry name" value="HYR_dom"/>
</dbReference>
<keyword evidence="4" id="KW-1185">Reference proteome</keyword>
<evidence type="ECO:0000313" key="4">
    <source>
        <dbReference type="Proteomes" id="UP001321473"/>
    </source>
</evidence>
<gene>
    <name evidence="3" type="ORF">V5799_013125</name>
</gene>
<evidence type="ECO:0000313" key="3">
    <source>
        <dbReference type="EMBL" id="KAK8770410.1"/>
    </source>
</evidence>
<dbReference type="Proteomes" id="UP001321473">
    <property type="component" value="Unassembled WGS sequence"/>
</dbReference>
<reference evidence="3 4" key="1">
    <citation type="journal article" date="2023" name="Arcadia Sci">
        <title>De novo assembly of a long-read Amblyomma americanum tick genome.</title>
        <authorList>
            <person name="Chou S."/>
            <person name="Poskanzer K.E."/>
            <person name="Rollins M."/>
            <person name="Thuy-Boun P.S."/>
        </authorList>
    </citation>
    <scope>NUCLEOTIDE SEQUENCE [LARGE SCALE GENOMIC DNA]</scope>
    <source>
        <strain evidence="3">F_SG_1</strain>
        <tissue evidence="3">Salivary glands</tissue>
    </source>
</reference>
<protein>
    <recommendedName>
        <fullName evidence="2">HYR domain-containing protein</fullName>
    </recommendedName>
</protein>
<sequence>MTSKQAVIACSTTEVGIVGDDDFDIYGKLCYYSRHGKSCTCRPGYIINGTRCRDVEEPVATFCPDDIVVYHKTPTVNVSWEEPTFVDNGPGEVKVVADTEPGSAFIWGPPTTVTYRATDAAGNTAICSFKVVVRRPVAVFCPDDIVIRHGSRTLKVTWKEPTLVKNGPGKVKVVADKEPGCTFSQGPPTTVTYRATEEDGNTATCSFNAIVKPYSCSYIAPPKNGCVACDLETDRQFCSVYCDKGYDFVFKPEPLYRCKQTPEGGQWSTFSRRRIRFPWPDCATSSRSRNTGSTIDLTFATNSCITTHERKAELRKKVSRDCDPEAGPISRLLRSLSGLLVGQRDPRLRGYKTLAKKIPAFTAGTSETAPTPSGGRPPLVLSFLFKRPVSHLALNFPLQPPRRLKGNSLKKAACFPQESRLQKSVVWSRGLGG</sequence>
<organism evidence="3 4">
    <name type="scientific">Amblyomma americanum</name>
    <name type="common">Lone star tick</name>
    <dbReference type="NCBI Taxonomy" id="6943"/>
    <lineage>
        <taxon>Eukaryota</taxon>
        <taxon>Metazoa</taxon>
        <taxon>Ecdysozoa</taxon>
        <taxon>Arthropoda</taxon>
        <taxon>Chelicerata</taxon>
        <taxon>Arachnida</taxon>
        <taxon>Acari</taxon>
        <taxon>Parasitiformes</taxon>
        <taxon>Ixodida</taxon>
        <taxon>Ixodoidea</taxon>
        <taxon>Ixodidae</taxon>
        <taxon>Amblyomminae</taxon>
        <taxon>Amblyomma</taxon>
    </lineage>
</organism>
<dbReference type="PANTHER" id="PTHR24273">
    <property type="entry name" value="FI04643P-RELATED"/>
    <property type="match status" value="1"/>
</dbReference>
<dbReference type="Pfam" id="PF02494">
    <property type="entry name" value="HYR"/>
    <property type="match status" value="2"/>
</dbReference>
<name>A0AAQ4E6V1_AMBAM</name>
<dbReference type="PROSITE" id="PS50825">
    <property type="entry name" value="HYR"/>
    <property type="match status" value="2"/>
</dbReference>
<accession>A0AAQ4E6V1</accession>
<dbReference type="AlphaFoldDB" id="A0AAQ4E6V1"/>
<keyword evidence="1" id="KW-0677">Repeat</keyword>
<evidence type="ECO:0000256" key="1">
    <source>
        <dbReference type="ARBA" id="ARBA00022737"/>
    </source>
</evidence>
<proteinExistence type="predicted"/>
<feature type="domain" description="HYR" evidence="2">
    <location>
        <begin position="136"/>
        <end position="213"/>
    </location>
</feature>
<feature type="domain" description="HYR" evidence="2">
    <location>
        <begin position="53"/>
        <end position="135"/>
    </location>
</feature>
<comment type="caution">
    <text evidence="3">The sequence shown here is derived from an EMBL/GenBank/DDBJ whole genome shotgun (WGS) entry which is preliminary data.</text>
</comment>
<evidence type="ECO:0000259" key="2">
    <source>
        <dbReference type="PROSITE" id="PS50825"/>
    </source>
</evidence>
<dbReference type="PANTHER" id="PTHR24273:SF32">
    <property type="entry name" value="HYALIN"/>
    <property type="match status" value="1"/>
</dbReference>
<dbReference type="EMBL" id="JARKHS020021188">
    <property type="protein sequence ID" value="KAK8770410.1"/>
    <property type="molecule type" value="Genomic_DNA"/>
</dbReference>